<dbReference type="PANTHER" id="PTHR30006:SF2">
    <property type="entry name" value="ABC TRANSPORTER SUBSTRATE-BINDING PROTEIN"/>
    <property type="match status" value="1"/>
</dbReference>
<dbReference type="SUPFAM" id="SSF53850">
    <property type="entry name" value="Periplasmic binding protein-like II"/>
    <property type="match status" value="1"/>
</dbReference>
<dbReference type="GO" id="GO:0015888">
    <property type="term" value="P:thiamine transport"/>
    <property type="evidence" value="ECO:0007669"/>
    <property type="project" value="TreeGrafter"/>
</dbReference>
<evidence type="ECO:0000256" key="2">
    <source>
        <dbReference type="SAM" id="SignalP"/>
    </source>
</evidence>
<feature type="signal peptide" evidence="2">
    <location>
        <begin position="1"/>
        <end position="23"/>
    </location>
</feature>
<dbReference type="Gene3D" id="3.40.190.10">
    <property type="entry name" value="Periplasmic binding protein-like II"/>
    <property type="match status" value="2"/>
</dbReference>
<dbReference type="EMBL" id="CP000580">
    <property type="protein sequence ID" value="ABO01271.1"/>
    <property type="molecule type" value="Genomic_DNA"/>
</dbReference>
<dbReference type="PROSITE" id="PS51257">
    <property type="entry name" value="PROKAR_LIPOPROTEIN"/>
    <property type="match status" value="1"/>
</dbReference>
<dbReference type="PANTHER" id="PTHR30006">
    <property type="entry name" value="THIAMINE-BINDING PERIPLASMIC PROTEIN-RELATED"/>
    <property type="match status" value="1"/>
</dbReference>
<dbReference type="KEGG" id="mjl:Mjls_5507"/>
<feature type="chain" id="PRO_5025002767" evidence="2">
    <location>
        <begin position="24"/>
        <end position="375"/>
    </location>
</feature>
<evidence type="ECO:0000256" key="1">
    <source>
        <dbReference type="ARBA" id="ARBA00022729"/>
    </source>
</evidence>
<protein>
    <submittedName>
        <fullName evidence="3">Extracellular solute-binding protein, family 1</fullName>
    </submittedName>
</protein>
<proteinExistence type="predicted"/>
<accession>A0A5Q5CPB3</accession>
<organism evidence="3">
    <name type="scientific">Mycobacterium sp. (strain JLS)</name>
    <dbReference type="NCBI Taxonomy" id="164757"/>
    <lineage>
        <taxon>Bacteria</taxon>
        <taxon>Bacillati</taxon>
        <taxon>Actinomycetota</taxon>
        <taxon>Actinomycetes</taxon>
        <taxon>Mycobacteriales</taxon>
        <taxon>Mycobacteriaceae</taxon>
        <taxon>Mycobacterium</taxon>
    </lineage>
</organism>
<evidence type="ECO:0000313" key="3">
    <source>
        <dbReference type="EMBL" id="ABO01271.1"/>
    </source>
</evidence>
<sequence precursor="true">MTTSRLLAACTSALLLSGLVACAPPEKESGGGETDSGVQVGEATSAADFGGMDKLVEAAKAEGELNVIALPPDWANYGTIIDTFSKKYGIKVNSAQPDAASQDEINAANQQRGKSTAPDVFDLGQSVALANTGMFAPYQVETFDDIPAEFKDPDGTWVNDYGGYMSIGYDSAKVPPIANVDDLLKPEYRGKVALNGDPTQAGAAFSGVMMVALSQGGSADDIAPGVEFFRKLKDAGNFLPVDPTPATIESGQTPVVIDWDYLNAAETKKLPSWKVVVPPGQAVAGYYYQAINKDAPHPAAARLWQEFLYSDEGQNLYLGGGARPVRAEPMQQAGTIDKAAWDALPPVSGEPVIVSVEQNKKATDYLAGNWASAIG</sequence>
<keyword evidence="1 2" id="KW-0732">Signal</keyword>
<dbReference type="GO" id="GO:0030288">
    <property type="term" value="C:outer membrane-bounded periplasmic space"/>
    <property type="evidence" value="ECO:0007669"/>
    <property type="project" value="TreeGrafter"/>
</dbReference>
<dbReference type="AlphaFoldDB" id="A0A5Q5CPB3"/>
<dbReference type="GO" id="GO:0030975">
    <property type="term" value="F:thiamine binding"/>
    <property type="evidence" value="ECO:0007669"/>
    <property type="project" value="TreeGrafter"/>
</dbReference>
<dbReference type="Pfam" id="PF13343">
    <property type="entry name" value="SBP_bac_6"/>
    <property type="match status" value="1"/>
</dbReference>
<dbReference type="GO" id="GO:0030976">
    <property type="term" value="F:thiamine pyrophosphate binding"/>
    <property type="evidence" value="ECO:0007669"/>
    <property type="project" value="TreeGrafter"/>
</dbReference>
<gene>
    <name evidence="3" type="ordered locus">Mjls_5507</name>
</gene>
<reference evidence="3" key="1">
    <citation type="submission" date="2007-02" db="EMBL/GenBank/DDBJ databases">
        <title>Complete sequence of Mycobacterium sp. JLS.</title>
        <authorList>
            <consortium name="US DOE Joint Genome Institute"/>
            <person name="Copeland A."/>
            <person name="Lucas S."/>
            <person name="Lapidus A."/>
            <person name="Barry K."/>
            <person name="Detter J.C."/>
            <person name="Glavina del Rio T."/>
            <person name="Hammon N."/>
            <person name="Israni S."/>
            <person name="Dalin E."/>
            <person name="Tice H."/>
            <person name="Pitluck S."/>
            <person name="Chain P."/>
            <person name="Malfatti S."/>
            <person name="Shin M."/>
            <person name="Vergez L."/>
            <person name="Schmutz J."/>
            <person name="Larimer F."/>
            <person name="Land M."/>
            <person name="Hauser L."/>
            <person name="Kyrpides N."/>
            <person name="Mikhailova N."/>
            <person name="Miller C.D."/>
            <person name="Anderson A.J."/>
            <person name="Sims R.C."/>
            <person name="Richardson P."/>
        </authorList>
    </citation>
    <scope>NUCLEOTIDE SEQUENCE [LARGE SCALE GENOMIC DNA]</scope>
    <source>
        <strain evidence="3">JLS</strain>
    </source>
</reference>
<name>A0A5Q5CPB3_MYCSJ</name>